<keyword evidence="3 9" id="KW-0813">Transport</keyword>
<comment type="similarity">
    <text evidence="2 9">Belongs to the GSP F family.</text>
</comment>
<comment type="subcellular location">
    <subcellularLocation>
        <location evidence="1 9">Cell inner membrane</location>
        <topology evidence="1 9">Multi-pass membrane protein</topology>
    </subcellularLocation>
</comment>
<evidence type="ECO:0000256" key="8">
    <source>
        <dbReference type="ARBA" id="ARBA00023136"/>
    </source>
</evidence>
<dbReference type="PANTHER" id="PTHR30012">
    <property type="entry name" value="GENERAL SECRETION PATHWAY PROTEIN"/>
    <property type="match status" value="1"/>
</dbReference>
<evidence type="ECO:0000256" key="9">
    <source>
        <dbReference type="RuleBase" id="RU003923"/>
    </source>
</evidence>
<evidence type="ECO:0000256" key="4">
    <source>
        <dbReference type="ARBA" id="ARBA00022475"/>
    </source>
</evidence>
<gene>
    <name evidence="12" type="ORF">DKW60_02905</name>
</gene>
<feature type="domain" description="Type II secretion system protein GspF" evidence="11">
    <location>
        <begin position="74"/>
        <end position="197"/>
    </location>
</feature>
<dbReference type="InterPro" id="IPR018076">
    <property type="entry name" value="T2SS_GspF_dom"/>
</dbReference>
<evidence type="ECO:0000256" key="10">
    <source>
        <dbReference type="SAM" id="Phobius"/>
    </source>
</evidence>
<feature type="domain" description="Type II secretion system protein GspF" evidence="11">
    <location>
        <begin position="278"/>
        <end position="400"/>
    </location>
</feature>
<dbReference type="Gene3D" id="1.20.81.30">
    <property type="entry name" value="Type II secretion system (T2SS), domain F"/>
    <property type="match status" value="2"/>
</dbReference>
<evidence type="ECO:0000256" key="3">
    <source>
        <dbReference type="ARBA" id="ARBA00022448"/>
    </source>
</evidence>
<dbReference type="PANTHER" id="PTHR30012:SF7">
    <property type="entry name" value="PROTEIN TRANSPORT PROTEIN HOFC HOMOLOG"/>
    <property type="match status" value="1"/>
</dbReference>
<name>A0A317CRE1_9GAMM</name>
<dbReference type="PROSITE" id="PS00874">
    <property type="entry name" value="T2SP_F"/>
    <property type="match status" value="1"/>
</dbReference>
<accession>A0A317CRE1</accession>
<dbReference type="PRINTS" id="PR00812">
    <property type="entry name" value="BCTERIALGSPF"/>
</dbReference>
<evidence type="ECO:0000259" key="11">
    <source>
        <dbReference type="Pfam" id="PF00482"/>
    </source>
</evidence>
<comment type="caution">
    <text evidence="12">The sequence shown here is derived from an EMBL/GenBank/DDBJ whole genome shotgun (WGS) entry which is preliminary data.</text>
</comment>
<dbReference type="Proteomes" id="UP000245539">
    <property type="component" value="Unassembled WGS sequence"/>
</dbReference>
<dbReference type="Pfam" id="PF00482">
    <property type="entry name" value="T2SSF"/>
    <property type="match status" value="2"/>
</dbReference>
<evidence type="ECO:0000256" key="1">
    <source>
        <dbReference type="ARBA" id="ARBA00004429"/>
    </source>
</evidence>
<dbReference type="InterPro" id="IPR042094">
    <property type="entry name" value="T2SS_GspF_sf"/>
</dbReference>
<keyword evidence="5" id="KW-0997">Cell inner membrane</keyword>
<reference evidence="12 13" key="1">
    <citation type="submission" date="2018-05" db="EMBL/GenBank/DDBJ databases">
        <title>Leucothrix arctica sp. nov., isolated from Arctic seawater.</title>
        <authorList>
            <person name="Choi A."/>
            <person name="Baek K."/>
        </authorList>
    </citation>
    <scope>NUCLEOTIDE SEQUENCE [LARGE SCALE GENOMIC DNA]</scope>
    <source>
        <strain evidence="12 13">JCM 18388</strain>
    </source>
</reference>
<evidence type="ECO:0000256" key="7">
    <source>
        <dbReference type="ARBA" id="ARBA00022989"/>
    </source>
</evidence>
<keyword evidence="6 9" id="KW-0812">Transmembrane</keyword>
<dbReference type="InterPro" id="IPR003004">
    <property type="entry name" value="GspF/PilC"/>
</dbReference>
<keyword evidence="7 10" id="KW-1133">Transmembrane helix</keyword>
<keyword evidence="8 10" id="KW-0472">Membrane</keyword>
<keyword evidence="13" id="KW-1185">Reference proteome</keyword>
<evidence type="ECO:0000256" key="5">
    <source>
        <dbReference type="ARBA" id="ARBA00022519"/>
    </source>
</evidence>
<dbReference type="GO" id="GO:0005886">
    <property type="term" value="C:plasma membrane"/>
    <property type="evidence" value="ECO:0007669"/>
    <property type="project" value="UniProtKB-SubCell"/>
</dbReference>
<feature type="transmembrane region" description="Helical" evidence="10">
    <location>
        <begin position="381"/>
        <end position="401"/>
    </location>
</feature>
<organism evidence="12 13">
    <name type="scientific">Leucothrix pacifica</name>
    <dbReference type="NCBI Taxonomy" id="1247513"/>
    <lineage>
        <taxon>Bacteria</taxon>
        <taxon>Pseudomonadati</taxon>
        <taxon>Pseudomonadota</taxon>
        <taxon>Gammaproteobacteria</taxon>
        <taxon>Thiotrichales</taxon>
        <taxon>Thiotrichaceae</taxon>
        <taxon>Leucothrix</taxon>
    </lineage>
</organism>
<dbReference type="FunFam" id="1.20.81.30:FF:000001">
    <property type="entry name" value="Type II secretion system protein F"/>
    <property type="match status" value="2"/>
</dbReference>
<sequence>MATVAKKALPKEQPTFIWEGKNKAGVKIRGEEQAANANMLRATLRRRGIQPRVIKPKRKPLLGASVGPADIAYFARQLTAMMRSGVPLVQSLQLIGSGHEKAGMQTLIKKITQDIESGADLGTALSNHPKHFDDLFVSLVKAGEHSGSLEDMLEKIATYKEKTESMKAKVKKAMMYPVMVLIMAMVVSAIMLIWVIPQFKSIFESFGADLPAFTLWVIGLSEWLQASWWQPILAIIVIGIAFTQAKQRSEKFNVFVDTLALKIPVMGVIIEKSAVARFARTLSTMFAAGVPMVEAMDSVAGSTGNRLYQNATLQIKDDISKGVQLNTSMLTTQRFPSMVVQMTKIGEESGRLEEMLNKVADYFEEQVDDLVDTLSKQIEPLVMAVLGVIVGGLVIAMYLPIFKLGAVVG</sequence>
<dbReference type="InterPro" id="IPR001992">
    <property type="entry name" value="T2SS_GspF/T4SS_PilC_CS"/>
</dbReference>
<protein>
    <submittedName>
        <fullName evidence="12">Type II secretion system protein F</fullName>
    </submittedName>
</protein>
<evidence type="ECO:0000256" key="2">
    <source>
        <dbReference type="ARBA" id="ARBA00005745"/>
    </source>
</evidence>
<keyword evidence="4" id="KW-1003">Cell membrane</keyword>
<evidence type="ECO:0000256" key="6">
    <source>
        <dbReference type="ARBA" id="ARBA00022692"/>
    </source>
</evidence>
<dbReference type="OrthoDB" id="9805682at2"/>
<dbReference type="AlphaFoldDB" id="A0A317CRE1"/>
<dbReference type="RefSeq" id="WP_109836160.1">
    <property type="nucleotide sequence ID" value="NZ_QGKM01000005.1"/>
</dbReference>
<evidence type="ECO:0000313" key="13">
    <source>
        <dbReference type="Proteomes" id="UP000245539"/>
    </source>
</evidence>
<feature type="transmembrane region" description="Helical" evidence="10">
    <location>
        <begin position="174"/>
        <end position="196"/>
    </location>
</feature>
<proteinExistence type="inferred from homology"/>
<feature type="transmembrane region" description="Helical" evidence="10">
    <location>
        <begin position="228"/>
        <end position="245"/>
    </location>
</feature>
<evidence type="ECO:0000313" key="12">
    <source>
        <dbReference type="EMBL" id="PWR00104.1"/>
    </source>
</evidence>
<dbReference type="EMBL" id="QGKM01000005">
    <property type="protein sequence ID" value="PWR00104.1"/>
    <property type="molecule type" value="Genomic_DNA"/>
</dbReference>
<dbReference type="GO" id="GO:0015628">
    <property type="term" value="P:protein secretion by the type II secretion system"/>
    <property type="evidence" value="ECO:0007669"/>
    <property type="project" value="TreeGrafter"/>
</dbReference>